<evidence type="ECO:0000313" key="1">
    <source>
        <dbReference type="EMBL" id="CAF2252118.1"/>
    </source>
</evidence>
<protein>
    <submittedName>
        <fullName evidence="1">(rape) hypothetical protein</fullName>
    </submittedName>
</protein>
<sequence length="36" mass="4348">MYHQQPRLPFYDKHIGKLLLYQKSCSYAILFEKCGQ</sequence>
<accession>A0A817AE43</accession>
<name>A0A817AE43_BRANA</name>
<gene>
    <name evidence="1" type="ORF">DARMORV10_A08P25400.1</name>
</gene>
<organism evidence="1">
    <name type="scientific">Brassica napus</name>
    <name type="common">Rape</name>
    <dbReference type="NCBI Taxonomy" id="3708"/>
    <lineage>
        <taxon>Eukaryota</taxon>
        <taxon>Viridiplantae</taxon>
        <taxon>Streptophyta</taxon>
        <taxon>Embryophyta</taxon>
        <taxon>Tracheophyta</taxon>
        <taxon>Spermatophyta</taxon>
        <taxon>Magnoliopsida</taxon>
        <taxon>eudicotyledons</taxon>
        <taxon>Gunneridae</taxon>
        <taxon>Pentapetalae</taxon>
        <taxon>rosids</taxon>
        <taxon>malvids</taxon>
        <taxon>Brassicales</taxon>
        <taxon>Brassicaceae</taxon>
        <taxon>Brassiceae</taxon>
        <taxon>Brassica</taxon>
    </lineage>
</organism>
<dbReference type="EMBL" id="HG994362">
    <property type="protein sequence ID" value="CAF2252118.1"/>
    <property type="molecule type" value="Genomic_DNA"/>
</dbReference>
<proteinExistence type="predicted"/>
<dbReference type="AlphaFoldDB" id="A0A817AE43"/>
<reference evidence="1" key="1">
    <citation type="submission" date="2021-01" db="EMBL/GenBank/DDBJ databases">
        <authorList>
            <consortium name="Genoscope - CEA"/>
            <person name="William W."/>
        </authorList>
    </citation>
    <scope>NUCLEOTIDE SEQUENCE</scope>
</reference>
<dbReference type="Proteomes" id="UP001295469">
    <property type="component" value="Chromosome A08"/>
</dbReference>